<reference evidence="1 2" key="1">
    <citation type="submission" date="2023-06" db="EMBL/GenBank/DDBJ databases">
        <title>Alkalimonas sp., MEB004 an alkaliphilic bacterium isolated from Lonar Lake, India.</title>
        <authorList>
            <person name="Joshi A."/>
            <person name="Thite S."/>
        </authorList>
    </citation>
    <scope>NUCLEOTIDE SEQUENCE [LARGE SCALE GENOMIC DNA]</scope>
    <source>
        <strain evidence="1 2">MEB004</strain>
    </source>
</reference>
<evidence type="ECO:0000313" key="2">
    <source>
        <dbReference type="Proteomes" id="UP001339167"/>
    </source>
</evidence>
<proteinExistence type="predicted"/>
<protein>
    <recommendedName>
        <fullName evidence="3">DUF945 domain-containing protein</fullName>
    </recommendedName>
</protein>
<dbReference type="Proteomes" id="UP001339167">
    <property type="component" value="Unassembled WGS sequence"/>
</dbReference>
<comment type="caution">
    <text evidence="1">The sequence shown here is derived from an EMBL/GenBank/DDBJ whole genome shotgun (WGS) entry which is preliminary data.</text>
</comment>
<dbReference type="EMBL" id="JAUGZK010000005">
    <property type="protein sequence ID" value="MEE2024238.1"/>
    <property type="molecule type" value="Genomic_DNA"/>
</dbReference>
<organism evidence="1 2">
    <name type="scientific">Alkalimonas mucilaginosa</name>
    <dbReference type="NCBI Taxonomy" id="3057676"/>
    <lineage>
        <taxon>Bacteria</taxon>
        <taxon>Pseudomonadati</taxon>
        <taxon>Pseudomonadota</taxon>
        <taxon>Gammaproteobacteria</taxon>
        <taxon>Alkalimonas</taxon>
    </lineage>
</organism>
<evidence type="ECO:0008006" key="3">
    <source>
        <dbReference type="Google" id="ProtNLM"/>
    </source>
</evidence>
<evidence type="ECO:0000313" key="1">
    <source>
        <dbReference type="EMBL" id="MEE2024238.1"/>
    </source>
</evidence>
<gene>
    <name evidence="1" type="ORF">QWF21_08260</name>
</gene>
<sequence length="318" mass="35348">MKKKLIIPVVAVGLLVVGVQLANRQAAKTIEAQIAEINLSYAEMSQQGVLPALQLQYQEVRASVLRSRYQIEGLSVELQGLGQLFSIEQVQLRGIKPNRLADQGSVSLRSLALGSGARLFVPTELAAFSDSIKLHGDYSYSYQPSTGELELMQQTRINEEFSFSYQLRLSEMQAIWQQLTDISAMNNEQQQRLLESDSYIEQFTAAMLQSAIVAGELRLENDGFLQRLLTLTAGQGQTPDFSIVQGIALMALATAETVPMEIRQSLIAFVQEPRSLTLRFQLQQPLRFTELEAETASFAIDTVDELLEFAGVRLTVND</sequence>
<keyword evidence="2" id="KW-1185">Reference proteome</keyword>
<dbReference type="RefSeq" id="WP_330087579.1">
    <property type="nucleotide sequence ID" value="NZ_JAUGZK010000005.1"/>
</dbReference>
<name>A0ABU7JEX4_9GAMM</name>
<accession>A0ABU7JEX4</accession>